<organism evidence="2 3">
    <name type="scientific">Guptibacillus hwajinpoensis</name>
    <dbReference type="NCBI Taxonomy" id="208199"/>
    <lineage>
        <taxon>Bacteria</taxon>
        <taxon>Bacillati</taxon>
        <taxon>Bacillota</taxon>
        <taxon>Bacilli</taxon>
        <taxon>Bacillales</taxon>
        <taxon>Guptibacillaceae</taxon>
        <taxon>Guptibacillus</taxon>
    </lineage>
</organism>
<protein>
    <submittedName>
        <fullName evidence="2">Uncharacterized protein</fullName>
    </submittedName>
</protein>
<evidence type="ECO:0000313" key="2">
    <source>
        <dbReference type="EMBL" id="TKD71050.1"/>
    </source>
</evidence>
<dbReference type="OrthoDB" id="2664331at2"/>
<proteinExistence type="predicted"/>
<reference evidence="2 3" key="1">
    <citation type="submission" date="2019-04" db="EMBL/GenBank/DDBJ databases">
        <title>Genome sequence of Bacillus hwajinpoensis strain Y2.</title>
        <authorList>
            <person name="Fair J.L."/>
            <person name="Maclea K.S."/>
        </authorList>
    </citation>
    <scope>NUCLEOTIDE SEQUENCE [LARGE SCALE GENOMIC DNA]</scope>
    <source>
        <strain evidence="2 3">Y2</strain>
    </source>
</reference>
<evidence type="ECO:0000313" key="3">
    <source>
        <dbReference type="Proteomes" id="UP000310541"/>
    </source>
</evidence>
<feature type="compositionally biased region" description="Basic and acidic residues" evidence="1">
    <location>
        <begin position="1"/>
        <end position="10"/>
    </location>
</feature>
<evidence type="ECO:0000256" key="1">
    <source>
        <dbReference type="SAM" id="MobiDB-lite"/>
    </source>
</evidence>
<dbReference type="RefSeq" id="WP_136947120.1">
    <property type="nucleotide sequence ID" value="NZ_SWFM01000002.1"/>
</dbReference>
<feature type="region of interest" description="Disordered" evidence="1">
    <location>
        <begin position="1"/>
        <end position="23"/>
    </location>
</feature>
<comment type="caution">
    <text evidence="2">The sequence shown here is derived from an EMBL/GenBank/DDBJ whole genome shotgun (WGS) entry which is preliminary data.</text>
</comment>
<accession>A0A4U1MKU7</accession>
<dbReference type="Proteomes" id="UP000310541">
    <property type="component" value="Unassembled WGS sequence"/>
</dbReference>
<name>A0A4U1MKU7_9BACL</name>
<gene>
    <name evidence="2" type="ORF">FBF83_10675</name>
</gene>
<dbReference type="AlphaFoldDB" id="A0A4U1MKU7"/>
<sequence length="234" mass="26369">MKKKKDEKSNWSKRRKMEEIPSPNSCLPEEVLKGLELKIKEANALLLDLALSGERTVDESFRDAFKGLIGQIVEIELNCPNFSQLEEGNGEKEQLTVMGRVFLAGTNFSSLRSDKKELIVPYQSICLIHPDNRFAEPIHRPALLDIDSDLRRCLTTDFSSIVSGSPELIQLFYGLDLTVYLLQSLTKELTIQLKNEVVTGKLTSVNNSSLVICIEKKERAISFADVCFIEVDCE</sequence>
<dbReference type="EMBL" id="SWFM01000002">
    <property type="protein sequence ID" value="TKD71050.1"/>
    <property type="molecule type" value="Genomic_DNA"/>
</dbReference>